<feature type="chain" id="PRO_5015304153" evidence="3">
    <location>
        <begin position="27"/>
        <end position="390"/>
    </location>
</feature>
<keyword evidence="2" id="KW-0812">Transmembrane</keyword>
<comment type="caution">
    <text evidence="4">The sequence shown here is derived from an EMBL/GenBank/DDBJ whole genome shotgun (WGS) entry which is preliminary data.</text>
</comment>
<dbReference type="InParanoid" id="A0A2R5G8T8"/>
<dbReference type="InterPro" id="IPR050715">
    <property type="entry name" value="LRR-SigEffector_domain"/>
</dbReference>
<keyword evidence="2" id="KW-0472">Membrane</keyword>
<reference evidence="4 5" key="1">
    <citation type="submission" date="2017-12" db="EMBL/GenBank/DDBJ databases">
        <title>Sequencing, de novo assembly and annotation of complete genome of a new Thraustochytrid species, strain FCC1311.</title>
        <authorList>
            <person name="Sedici K."/>
            <person name="Godart F."/>
            <person name="Aiese Cigliano R."/>
            <person name="Sanseverino W."/>
            <person name="Barakat M."/>
            <person name="Ortet P."/>
            <person name="Marechal E."/>
            <person name="Cagnac O."/>
            <person name="Amato A."/>
        </authorList>
    </citation>
    <scope>NUCLEOTIDE SEQUENCE [LARGE SCALE GENOMIC DNA]</scope>
</reference>
<keyword evidence="2" id="KW-1133">Transmembrane helix</keyword>
<dbReference type="AlphaFoldDB" id="A0A2R5G8T8"/>
<sequence>MKSPQAWLGRWAVAVLVVTALRLADAACVCNTSPCSAQAKTLECASSDDLADLSPSLENLSALRVITIGEGSLVTFPAAIYGLTQVTSLSQLLIQGLEASQICENSFLAPNKHQRLEISQRTIPTVPNAISTLSRLTSLDLAVNRLTSLPNAIGQLSSLVLFGLGGVLGGLGGILDSGDEVDATAENVGSLKILYVWTFKTIGNLTLLREANLYDLYVDTRFDCTESGDGDGTDGGDGSDGGDGGDDGDDSTGGEDNDSGGDDNSGTDDNDSSNDDDETVEFPLYPVVGGAAGGVALLGVSIAGTVWFRRRRHGAAASRPSGDAGFYGQEAQPVSGTLLLPAKNVAIADAQPWYPPAIAVALALDDEEMEEEEDDNDADDRVDANAEDRN</sequence>
<evidence type="ECO:0000256" key="1">
    <source>
        <dbReference type="SAM" id="MobiDB-lite"/>
    </source>
</evidence>
<dbReference type="PROSITE" id="PS51450">
    <property type="entry name" value="LRR"/>
    <property type="match status" value="1"/>
</dbReference>
<keyword evidence="5" id="KW-1185">Reference proteome</keyword>
<feature type="compositionally biased region" description="Acidic residues" evidence="1">
    <location>
        <begin position="366"/>
        <end position="378"/>
    </location>
</feature>
<evidence type="ECO:0000313" key="5">
    <source>
        <dbReference type="Proteomes" id="UP000241890"/>
    </source>
</evidence>
<proteinExistence type="predicted"/>
<feature type="region of interest" description="Disordered" evidence="1">
    <location>
        <begin position="366"/>
        <end position="390"/>
    </location>
</feature>
<dbReference type="SUPFAM" id="SSF52058">
    <property type="entry name" value="L domain-like"/>
    <property type="match status" value="1"/>
</dbReference>
<feature type="transmembrane region" description="Helical" evidence="2">
    <location>
        <begin position="284"/>
        <end position="308"/>
    </location>
</feature>
<dbReference type="PANTHER" id="PTHR45752">
    <property type="entry name" value="LEUCINE-RICH REPEAT-CONTAINING"/>
    <property type="match status" value="1"/>
</dbReference>
<accession>A0A2R5G8T8</accession>
<dbReference type="EMBL" id="BEYU01000023">
    <property type="protein sequence ID" value="GBG26749.1"/>
    <property type="molecule type" value="Genomic_DNA"/>
</dbReference>
<dbReference type="InterPro" id="IPR032675">
    <property type="entry name" value="LRR_dom_sf"/>
</dbReference>
<feature type="compositionally biased region" description="Acidic residues" evidence="1">
    <location>
        <begin position="243"/>
        <end position="280"/>
    </location>
</feature>
<keyword evidence="3" id="KW-0732">Signal</keyword>
<evidence type="ECO:0000256" key="2">
    <source>
        <dbReference type="SAM" id="Phobius"/>
    </source>
</evidence>
<dbReference type="OrthoDB" id="1883493at2759"/>
<organism evidence="4 5">
    <name type="scientific">Hondaea fermentalgiana</name>
    <dbReference type="NCBI Taxonomy" id="2315210"/>
    <lineage>
        <taxon>Eukaryota</taxon>
        <taxon>Sar</taxon>
        <taxon>Stramenopiles</taxon>
        <taxon>Bigyra</taxon>
        <taxon>Labyrinthulomycetes</taxon>
        <taxon>Thraustochytrida</taxon>
        <taxon>Thraustochytriidae</taxon>
        <taxon>Hondaea</taxon>
    </lineage>
</organism>
<evidence type="ECO:0000256" key="3">
    <source>
        <dbReference type="SAM" id="SignalP"/>
    </source>
</evidence>
<feature type="region of interest" description="Disordered" evidence="1">
    <location>
        <begin position="226"/>
        <end position="280"/>
    </location>
</feature>
<dbReference type="Gene3D" id="3.80.10.10">
    <property type="entry name" value="Ribonuclease Inhibitor"/>
    <property type="match status" value="1"/>
</dbReference>
<gene>
    <name evidence="4" type="ORF">FCC1311_029702</name>
</gene>
<dbReference type="InterPro" id="IPR001611">
    <property type="entry name" value="Leu-rich_rpt"/>
</dbReference>
<feature type="signal peptide" evidence="3">
    <location>
        <begin position="1"/>
        <end position="26"/>
    </location>
</feature>
<name>A0A2R5G8T8_9STRA</name>
<protein>
    <submittedName>
        <fullName evidence="4">Leucine rich repeat / protein phosphatase 2C domain containing protein</fullName>
    </submittedName>
</protein>
<evidence type="ECO:0000313" key="4">
    <source>
        <dbReference type="EMBL" id="GBG26749.1"/>
    </source>
</evidence>
<dbReference type="Proteomes" id="UP000241890">
    <property type="component" value="Unassembled WGS sequence"/>
</dbReference>
<dbReference type="PANTHER" id="PTHR45752:SF187">
    <property type="entry name" value="LEUCINE-RICH REPEAT AND IQ DOMAIN-CONTAINING PROTEIN 4"/>
    <property type="match status" value="1"/>
</dbReference>
<feature type="compositionally biased region" description="Basic and acidic residues" evidence="1">
    <location>
        <begin position="379"/>
        <end position="390"/>
    </location>
</feature>